<name>A0AAX2CJK5_9BACI</name>
<protein>
    <submittedName>
        <fullName evidence="1">Uncharacterized protein</fullName>
    </submittedName>
</protein>
<gene>
    <name evidence="1" type="ORF">BCB44BAC_02937</name>
</gene>
<dbReference type="AlphaFoldDB" id="A0AAX2CJK5"/>
<sequence>MSLTLHNGDLNKLARDRRFKRVLEVV</sequence>
<reference evidence="1 2" key="1">
    <citation type="submission" date="2016-08" db="EMBL/GenBank/DDBJ databases">
        <authorList>
            <person name="Loux V."/>
            <person name="Rue O."/>
        </authorList>
    </citation>
    <scope>NUCLEOTIDE SEQUENCE [LARGE SCALE GENOMIC DNA]</scope>
    <source>
        <strain evidence="1 2">AFSSA_08CEB44bac</strain>
    </source>
</reference>
<dbReference type="EMBL" id="FMIK01000038">
    <property type="protein sequence ID" value="SCL97938.1"/>
    <property type="molecule type" value="Genomic_DNA"/>
</dbReference>
<comment type="caution">
    <text evidence="1">The sequence shown here is derived from an EMBL/GenBank/DDBJ whole genome shotgun (WGS) entry which is preliminary data.</text>
</comment>
<evidence type="ECO:0000313" key="1">
    <source>
        <dbReference type="EMBL" id="SCL97938.1"/>
    </source>
</evidence>
<evidence type="ECO:0000313" key="2">
    <source>
        <dbReference type="Proteomes" id="UP000242164"/>
    </source>
</evidence>
<dbReference type="Proteomes" id="UP000242164">
    <property type="component" value="Unassembled WGS sequence"/>
</dbReference>
<proteinExistence type="predicted"/>
<accession>A0AAX2CJK5</accession>
<organism evidence="1 2">
    <name type="scientific">Bacillus cytotoxicus</name>
    <dbReference type="NCBI Taxonomy" id="580165"/>
    <lineage>
        <taxon>Bacteria</taxon>
        <taxon>Bacillati</taxon>
        <taxon>Bacillota</taxon>
        <taxon>Bacilli</taxon>
        <taxon>Bacillales</taxon>
        <taxon>Bacillaceae</taxon>
        <taxon>Bacillus</taxon>
        <taxon>Bacillus cereus group</taxon>
    </lineage>
</organism>